<evidence type="ECO:0000256" key="1">
    <source>
        <dbReference type="ARBA" id="ARBA00023015"/>
    </source>
</evidence>
<dbReference type="EMBL" id="SHOA02000001">
    <property type="protein sequence ID" value="TDH70866.1"/>
    <property type="molecule type" value="Genomic_DNA"/>
</dbReference>
<dbReference type="Gene3D" id="1.10.10.60">
    <property type="entry name" value="Homeodomain-like"/>
    <property type="match status" value="1"/>
</dbReference>
<accession>A0A976FQ81</accession>
<dbReference type="SUPFAM" id="SSF46689">
    <property type="entry name" value="Homeodomain-like"/>
    <property type="match status" value="1"/>
</dbReference>
<feature type="region of interest" description="Disordered" evidence="4">
    <location>
        <begin position="660"/>
        <end position="699"/>
    </location>
</feature>
<dbReference type="InterPro" id="IPR009057">
    <property type="entry name" value="Homeodomain-like_sf"/>
</dbReference>
<protein>
    <recommendedName>
        <fullName evidence="5">Myb-like domain-containing protein</fullName>
    </recommendedName>
</protein>
<dbReference type="InterPro" id="IPR052435">
    <property type="entry name" value="YY1-Transcr_Regul"/>
</dbReference>
<sequence>MIHPIASETALDDLGAEIDDDTIAARTRTKVSLADVSIDTLEASLPDPALELTEEDREYQRFLSSLLPTEQENLSFLDEEDEEYKPEEDDDEHEDDEGRRGISKKELTELLLDSTHMTFPTPSVAQTLTKPITDSLKSIQDAPVPVDRRNDLMTRTWRRSLPDTTLALLRGRRGTISQLQCIQLASQMHKHLQLLWQSYHLLAKDHLFPELNEIRAMLLELQERGEMALKYKHTLLSKLQGGTTKTTDVESVETRTEGSLSSETGSTIEPFNASRRVTRSLTAAHAAVAHPSMFEIVGSQTVKELATELERRCAIEERDRAIQQHMLQLDTHLQMPRKRRKSTKGYSTTEDALLAHGIKRFGTQANAWAAIQTHFLPTKTTANLRHRYKYLLSPKLGFNAIKAWHCKSQPLHNHKSWLLEEDLRIARGYVELHSEKYRFARLAKQYLPHRSRLEIRKRWERLEAKFRAELVELGLPVPEKDSLDLAIAMRESFTDKLRHRMMRRKAEIDISTVSAPTPQQHHVAKNHQAGKKIPRTTADKEPEYRCRTKHLHPALFFSSWSFINPAALLNATCQHNWPSFMNESNALLKNRDLESKNELNEAVQATMLDKTDLFVAWEKKEVTRNELVHSVSKDSLISDLRLARMPQAAILMDARMARKEDDESDFEHDELLSSENDASDSEMDQIALSDADPESDSSLLEQVLSSTNAAYTSSISNNQQSLDLTDVVRSKHERMSRALEALECRMVGKSVTKLAGKPVSCSSEVLHDEELVYEKGRLNAFKTDEKDQDPSWQDGSEDEEFELIEFSSSSDENVASSDNEQLVAIATESDDSIPQNGTSEAVAVCTSFPNKKAKVLHCPTCRHVRCTCSSSERMQLLLRRMKEKRSSSSLQ</sequence>
<dbReference type="PANTHER" id="PTHR16088:SF3">
    <property type="entry name" value="GON-4-LIKE PROTEIN"/>
    <property type="match status" value="1"/>
</dbReference>
<organism evidence="6 7">
    <name type="scientific">Bremia lactucae</name>
    <name type="common">Lettuce downy mildew</name>
    <dbReference type="NCBI Taxonomy" id="4779"/>
    <lineage>
        <taxon>Eukaryota</taxon>
        <taxon>Sar</taxon>
        <taxon>Stramenopiles</taxon>
        <taxon>Oomycota</taxon>
        <taxon>Peronosporomycetes</taxon>
        <taxon>Peronosporales</taxon>
        <taxon>Peronosporaceae</taxon>
        <taxon>Bremia</taxon>
    </lineage>
</organism>
<proteinExistence type="predicted"/>
<gene>
    <name evidence="6" type="ORF">CCR75_005598</name>
</gene>
<dbReference type="GO" id="GO:0005634">
    <property type="term" value="C:nucleus"/>
    <property type="evidence" value="ECO:0007669"/>
    <property type="project" value="TreeGrafter"/>
</dbReference>
<dbReference type="Proteomes" id="UP000294530">
    <property type="component" value="Unassembled WGS sequence"/>
</dbReference>
<name>A0A976FQ81_BRELC</name>
<dbReference type="RefSeq" id="XP_067820365.1">
    <property type="nucleotide sequence ID" value="XM_067963677.1"/>
</dbReference>
<evidence type="ECO:0000313" key="6">
    <source>
        <dbReference type="EMBL" id="TDH70866.1"/>
    </source>
</evidence>
<dbReference type="PANTHER" id="PTHR16088">
    <property type="entry name" value="YY1 ASSOCIATED PROTEIN-RELATED"/>
    <property type="match status" value="1"/>
</dbReference>
<dbReference type="OrthoDB" id="49309at2759"/>
<keyword evidence="3" id="KW-0539">Nucleus</keyword>
<keyword evidence="2" id="KW-0804">Transcription</keyword>
<dbReference type="GO" id="GO:0006355">
    <property type="term" value="P:regulation of DNA-templated transcription"/>
    <property type="evidence" value="ECO:0007669"/>
    <property type="project" value="TreeGrafter"/>
</dbReference>
<dbReference type="GO" id="GO:0003712">
    <property type="term" value="F:transcription coregulator activity"/>
    <property type="evidence" value="ECO:0007669"/>
    <property type="project" value="TreeGrafter"/>
</dbReference>
<evidence type="ECO:0000256" key="2">
    <source>
        <dbReference type="ARBA" id="ARBA00023163"/>
    </source>
</evidence>
<feature type="region of interest" description="Disordered" evidence="4">
    <location>
        <begin position="70"/>
        <end position="103"/>
    </location>
</feature>
<feature type="region of interest" description="Disordered" evidence="4">
    <location>
        <begin position="244"/>
        <end position="267"/>
    </location>
</feature>
<dbReference type="CDD" id="cd00167">
    <property type="entry name" value="SANT"/>
    <property type="match status" value="2"/>
</dbReference>
<keyword evidence="7" id="KW-1185">Reference proteome</keyword>
<evidence type="ECO:0000256" key="3">
    <source>
        <dbReference type="ARBA" id="ARBA00023242"/>
    </source>
</evidence>
<feature type="compositionally biased region" description="Low complexity" evidence="4">
    <location>
        <begin position="257"/>
        <end position="267"/>
    </location>
</feature>
<keyword evidence="1" id="KW-0805">Transcription regulation</keyword>
<evidence type="ECO:0000259" key="5">
    <source>
        <dbReference type="PROSITE" id="PS50090"/>
    </source>
</evidence>
<dbReference type="InterPro" id="IPR001005">
    <property type="entry name" value="SANT/Myb"/>
</dbReference>
<feature type="domain" description="Myb-like" evidence="5">
    <location>
        <begin position="338"/>
        <end position="392"/>
    </location>
</feature>
<dbReference type="GeneID" id="94349348"/>
<dbReference type="KEGG" id="blac:94349348"/>
<feature type="compositionally biased region" description="Acidic residues" evidence="4">
    <location>
        <begin position="77"/>
        <end position="95"/>
    </location>
</feature>
<evidence type="ECO:0000256" key="4">
    <source>
        <dbReference type="SAM" id="MobiDB-lite"/>
    </source>
</evidence>
<dbReference type="PROSITE" id="PS50090">
    <property type="entry name" value="MYB_LIKE"/>
    <property type="match status" value="1"/>
</dbReference>
<comment type="caution">
    <text evidence="6">The sequence shown here is derived from an EMBL/GenBank/DDBJ whole genome shotgun (WGS) entry which is preliminary data.</text>
</comment>
<reference evidence="6 7" key="1">
    <citation type="journal article" date="2021" name="Genome Biol.">
        <title>AFLAP: assembly-free linkage analysis pipeline using k-mers from genome sequencing data.</title>
        <authorList>
            <person name="Fletcher K."/>
            <person name="Zhang L."/>
            <person name="Gil J."/>
            <person name="Han R."/>
            <person name="Cavanaugh K."/>
            <person name="Michelmore R."/>
        </authorList>
    </citation>
    <scope>NUCLEOTIDE SEQUENCE [LARGE SCALE GENOMIC DNA]</scope>
    <source>
        <strain evidence="6 7">SF5</strain>
    </source>
</reference>
<evidence type="ECO:0000313" key="7">
    <source>
        <dbReference type="Proteomes" id="UP000294530"/>
    </source>
</evidence>
<dbReference type="SMART" id="SM00717">
    <property type="entry name" value="SANT"/>
    <property type="match status" value="2"/>
</dbReference>
<dbReference type="AlphaFoldDB" id="A0A976FQ81"/>